<dbReference type="EMBL" id="VSSQ01000027">
    <property type="protein sequence ID" value="MPL65133.1"/>
    <property type="molecule type" value="Genomic_DNA"/>
</dbReference>
<reference evidence="2" key="1">
    <citation type="submission" date="2019-08" db="EMBL/GenBank/DDBJ databases">
        <authorList>
            <person name="Kucharzyk K."/>
            <person name="Murdoch R.W."/>
            <person name="Higgins S."/>
            <person name="Loffler F."/>
        </authorList>
    </citation>
    <scope>NUCLEOTIDE SEQUENCE</scope>
</reference>
<dbReference type="Pfam" id="PF02012">
    <property type="entry name" value="BNR"/>
    <property type="match status" value="3"/>
</dbReference>
<feature type="region of interest" description="Disordered" evidence="1">
    <location>
        <begin position="175"/>
        <end position="200"/>
    </location>
</feature>
<protein>
    <submittedName>
        <fullName evidence="2">Uncharacterized protein</fullName>
    </submittedName>
</protein>
<gene>
    <name evidence="2" type="ORF">SDC9_10796</name>
</gene>
<dbReference type="Gene3D" id="2.120.10.10">
    <property type="match status" value="1"/>
</dbReference>
<name>A0A644TDZ6_9ZZZZ</name>
<dbReference type="SUPFAM" id="SSF50939">
    <property type="entry name" value="Sialidases"/>
    <property type="match status" value="1"/>
</dbReference>
<dbReference type="CDD" id="cd15482">
    <property type="entry name" value="Sialidase_non-viral"/>
    <property type="match status" value="1"/>
</dbReference>
<comment type="caution">
    <text evidence="2">The sequence shown here is derived from an EMBL/GenBank/DDBJ whole genome shotgun (WGS) entry which is preliminary data.</text>
</comment>
<evidence type="ECO:0000256" key="1">
    <source>
        <dbReference type="SAM" id="MobiDB-lite"/>
    </source>
</evidence>
<evidence type="ECO:0000313" key="2">
    <source>
        <dbReference type="EMBL" id="MPL65133.1"/>
    </source>
</evidence>
<feature type="compositionally biased region" description="Polar residues" evidence="1">
    <location>
        <begin position="175"/>
        <end position="194"/>
    </location>
</feature>
<dbReference type="InterPro" id="IPR002860">
    <property type="entry name" value="BNR_rpt"/>
</dbReference>
<dbReference type="InterPro" id="IPR036278">
    <property type="entry name" value="Sialidase_sf"/>
</dbReference>
<proteinExistence type="predicted"/>
<organism evidence="2">
    <name type="scientific">bioreactor metagenome</name>
    <dbReference type="NCBI Taxonomy" id="1076179"/>
    <lineage>
        <taxon>unclassified sequences</taxon>
        <taxon>metagenomes</taxon>
        <taxon>ecological metagenomes</taxon>
    </lineage>
</organism>
<accession>A0A644TDZ6</accession>
<dbReference type="AlphaFoldDB" id="A0A644TDZ6"/>
<sequence>MLIGDSGKSLGKVFLVFQVQQRFPVYDVLVGKWPAKILTKTEGLLMKAKFSSILNTGKKKAGIVAVCTALTLTLGATTVFAANTATGGKLGDLFRLDNGKASYSTDGGQTWNEGTPADSAFHYSLDEGKTWQEGLPPAGSGEKSLVVQGALPAEGDHSIMTRNKNGVISYSSDGGQTWSTTAPDGFSTTVNPDGSISMGR</sequence>